<dbReference type="Gene3D" id="3.20.20.300">
    <property type="entry name" value="Glycoside hydrolase, family 3, N-terminal domain"/>
    <property type="match status" value="1"/>
</dbReference>
<evidence type="ECO:0000313" key="3">
    <source>
        <dbReference type="Proteomes" id="UP001234787"/>
    </source>
</evidence>
<dbReference type="GO" id="GO:0008422">
    <property type="term" value="F:beta-glucosidase activity"/>
    <property type="evidence" value="ECO:0007669"/>
    <property type="project" value="TreeGrafter"/>
</dbReference>
<dbReference type="PANTHER" id="PTHR30620:SF33">
    <property type="entry name" value="BETA-D-GLUCAN EXOHYDROLASE-LIKE PROTEIN-RELATED"/>
    <property type="match status" value="1"/>
</dbReference>
<dbReference type="SUPFAM" id="SSF51445">
    <property type="entry name" value="(Trans)glycosidases"/>
    <property type="match status" value="1"/>
</dbReference>
<name>A0AAD3RR68_CRYJA</name>
<evidence type="ECO:0000313" key="2">
    <source>
        <dbReference type="EMBL" id="GLJ58946.1"/>
    </source>
</evidence>
<gene>
    <name evidence="2" type="ORF">SUGI_1486000</name>
</gene>
<dbReference type="EMBL" id="BSEH01000624">
    <property type="protein sequence ID" value="GLJ58946.1"/>
    <property type="molecule type" value="Genomic_DNA"/>
</dbReference>
<protein>
    <recommendedName>
        <fullName evidence="4">Beta-glucosidase</fullName>
    </recommendedName>
</protein>
<dbReference type="AlphaFoldDB" id="A0AAD3RR68"/>
<dbReference type="PANTHER" id="PTHR30620">
    <property type="entry name" value="PERIPLASMIC BETA-GLUCOSIDASE-RELATED"/>
    <property type="match status" value="1"/>
</dbReference>
<dbReference type="Proteomes" id="UP001234787">
    <property type="component" value="Unassembled WGS sequence"/>
</dbReference>
<keyword evidence="3" id="KW-1185">Reference proteome</keyword>
<evidence type="ECO:0000256" key="1">
    <source>
        <dbReference type="ARBA" id="ARBA00022801"/>
    </source>
</evidence>
<reference evidence="2" key="1">
    <citation type="submission" date="2022-12" db="EMBL/GenBank/DDBJ databases">
        <title>Chromosome-Level Genome Assembly of Japanese Cedar (Cryptomeriajaponica D. Don).</title>
        <authorList>
            <person name="Fujino T."/>
            <person name="Yamaguchi K."/>
            <person name="Yokoyama T."/>
            <person name="Hamanaka T."/>
            <person name="Harazono Y."/>
            <person name="Kamada H."/>
            <person name="Kobayashi W."/>
            <person name="Ujino-Ihara T."/>
            <person name="Uchiyama K."/>
            <person name="Matsumoto A."/>
            <person name="Izuno A."/>
            <person name="Tsumura Y."/>
            <person name="Toyoda A."/>
            <person name="Shigenobu S."/>
            <person name="Moriguchi Y."/>
            <person name="Ueno S."/>
            <person name="Kasahara M."/>
        </authorList>
    </citation>
    <scope>NUCLEOTIDE SEQUENCE</scope>
</reference>
<keyword evidence="1" id="KW-0378">Hydrolase</keyword>
<dbReference type="GO" id="GO:0009251">
    <property type="term" value="P:glucan catabolic process"/>
    <property type="evidence" value="ECO:0007669"/>
    <property type="project" value="TreeGrafter"/>
</dbReference>
<organism evidence="2 3">
    <name type="scientific">Cryptomeria japonica</name>
    <name type="common">Japanese cedar</name>
    <name type="synonym">Cupressus japonica</name>
    <dbReference type="NCBI Taxonomy" id="3369"/>
    <lineage>
        <taxon>Eukaryota</taxon>
        <taxon>Viridiplantae</taxon>
        <taxon>Streptophyta</taxon>
        <taxon>Embryophyta</taxon>
        <taxon>Tracheophyta</taxon>
        <taxon>Spermatophyta</taxon>
        <taxon>Pinopsida</taxon>
        <taxon>Pinidae</taxon>
        <taxon>Conifers II</taxon>
        <taxon>Cupressales</taxon>
        <taxon>Cupressaceae</taxon>
        <taxon>Cryptomeria</taxon>
    </lineage>
</organism>
<evidence type="ECO:0008006" key="4">
    <source>
        <dbReference type="Google" id="ProtNLM"/>
    </source>
</evidence>
<dbReference type="InterPro" id="IPR036962">
    <property type="entry name" value="Glyco_hydro_3_N_sf"/>
</dbReference>
<dbReference type="InterPro" id="IPR051915">
    <property type="entry name" value="Cellulose_Degrad_GH3"/>
</dbReference>
<accession>A0AAD3RR68</accession>
<proteinExistence type="predicted"/>
<dbReference type="InterPro" id="IPR017853">
    <property type="entry name" value="GH"/>
</dbReference>
<sequence>MTLAEKIGQMTQIERVVATPAIIRDLGIEIIEGLQGSPPEEHPNGYPYVGGRQNVVACAKHFVGDGGTEGGVNEHNTLATYYDLF</sequence>
<comment type="caution">
    <text evidence="2">The sequence shown here is derived from an EMBL/GenBank/DDBJ whole genome shotgun (WGS) entry which is preliminary data.</text>
</comment>